<keyword evidence="3" id="KW-0436">Ligase</keyword>
<feature type="signal peptide" evidence="2">
    <location>
        <begin position="1"/>
        <end position="26"/>
    </location>
</feature>
<dbReference type="AlphaFoldDB" id="A0A699KB21"/>
<protein>
    <submittedName>
        <fullName evidence="3">Aminoacyl-tRNA synthetase, class 1a, anticodon-binding</fullName>
    </submittedName>
</protein>
<dbReference type="GO" id="GO:0004812">
    <property type="term" value="F:aminoacyl-tRNA ligase activity"/>
    <property type="evidence" value="ECO:0007669"/>
    <property type="project" value="UniProtKB-KW"/>
</dbReference>
<dbReference type="EMBL" id="BKCJ010498480">
    <property type="protein sequence ID" value="GFA84206.1"/>
    <property type="molecule type" value="Genomic_DNA"/>
</dbReference>
<accession>A0A699KB21</accession>
<feature type="non-terminal residue" evidence="3">
    <location>
        <position position="1"/>
    </location>
</feature>
<evidence type="ECO:0000256" key="2">
    <source>
        <dbReference type="SAM" id="SignalP"/>
    </source>
</evidence>
<gene>
    <name evidence="3" type="ORF">Tci_656178</name>
</gene>
<sequence length="166" mass="18967">FACLGIRLWYLVRGILVFLYNTPITSVPEVPPSPAVSSPPSSGTRRKSLGRKRLTKPQSKLDELDIDADNQTFIKVLFDSHEGGKGSYVWQHQHLWEIRSWRLYTLFNVHVLETVSGEVLYMFADVSYPLSVKLMERMITHKLEIDADAVGNDMTTAEKLIQFIKN</sequence>
<evidence type="ECO:0000313" key="3">
    <source>
        <dbReference type="EMBL" id="GFA84206.1"/>
    </source>
</evidence>
<feature type="region of interest" description="Disordered" evidence="1">
    <location>
        <begin position="30"/>
        <end position="52"/>
    </location>
</feature>
<keyword evidence="2" id="KW-0732">Signal</keyword>
<evidence type="ECO:0000256" key="1">
    <source>
        <dbReference type="SAM" id="MobiDB-lite"/>
    </source>
</evidence>
<organism evidence="3">
    <name type="scientific">Tanacetum cinerariifolium</name>
    <name type="common">Dalmatian daisy</name>
    <name type="synonym">Chrysanthemum cinerariifolium</name>
    <dbReference type="NCBI Taxonomy" id="118510"/>
    <lineage>
        <taxon>Eukaryota</taxon>
        <taxon>Viridiplantae</taxon>
        <taxon>Streptophyta</taxon>
        <taxon>Embryophyta</taxon>
        <taxon>Tracheophyta</taxon>
        <taxon>Spermatophyta</taxon>
        <taxon>Magnoliopsida</taxon>
        <taxon>eudicotyledons</taxon>
        <taxon>Gunneridae</taxon>
        <taxon>Pentapetalae</taxon>
        <taxon>asterids</taxon>
        <taxon>campanulids</taxon>
        <taxon>Asterales</taxon>
        <taxon>Asteraceae</taxon>
        <taxon>Asteroideae</taxon>
        <taxon>Anthemideae</taxon>
        <taxon>Anthemidinae</taxon>
        <taxon>Tanacetum</taxon>
    </lineage>
</organism>
<comment type="caution">
    <text evidence="3">The sequence shown here is derived from an EMBL/GenBank/DDBJ whole genome shotgun (WGS) entry which is preliminary data.</text>
</comment>
<feature type="chain" id="PRO_5025386358" evidence="2">
    <location>
        <begin position="27"/>
        <end position="166"/>
    </location>
</feature>
<name>A0A699KB21_TANCI</name>
<reference evidence="3" key="1">
    <citation type="journal article" date="2019" name="Sci. Rep.">
        <title>Draft genome of Tanacetum cinerariifolium, the natural source of mosquito coil.</title>
        <authorList>
            <person name="Yamashiro T."/>
            <person name="Shiraishi A."/>
            <person name="Satake H."/>
            <person name="Nakayama K."/>
        </authorList>
    </citation>
    <scope>NUCLEOTIDE SEQUENCE</scope>
</reference>
<keyword evidence="3" id="KW-0030">Aminoacyl-tRNA synthetase</keyword>
<proteinExistence type="predicted"/>